<reference evidence="2" key="1">
    <citation type="journal article" date="2019" name="Int. J. Syst. Evol. Microbiol.">
        <title>The Global Catalogue of Microorganisms (GCM) 10K type strain sequencing project: providing services to taxonomists for standard genome sequencing and annotation.</title>
        <authorList>
            <consortium name="The Broad Institute Genomics Platform"/>
            <consortium name="The Broad Institute Genome Sequencing Center for Infectious Disease"/>
            <person name="Wu L."/>
            <person name="Ma J."/>
        </authorList>
    </citation>
    <scope>NUCLEOTIDE SEQUENCE [LARGE SCALE GENOMIC DNA]</scope>
    <source>
        <strain evidence="2">JCM 19635</strain>
    </source>
</reference>
<accession>A0ABW2U6S1</accession>
<comment type="caution">
    <text evidence="1">The sequence shown here is derived from an EMBL/GenBank/DDBJ whole genome shotgun (WGS) entry which is preliminary data.</text>
</comment>
<dbReference type="EMBL" id="JBHTEK010000001">
    <property type="protein sequence ID" value="MFC7669180.1"/>
    <property type="molecule type" value="Genomic_DNA"/>
</dbReference>
<gene>
    <name evidence="1" type="ORF">ACFQT0_18850</name>
</gene>
<proteinExistence type="predicted"/>
<sequence length="220" mass="24815">MNYLRLLPLLLLFLLSQTGYGQGRRRNFLEAATHGKYKPGWYTLRDGTRHAGRLRIWQTLTRNLVQVEKGKADPLNISPEELRHFTMGADSFVVARQGAVAGMPSTNPFGDVDFYRVVLTGKLQVLEHDQLVPGQGGYGPAHSLTWALRPAGETDVVVLPTEETAFAQFTAGFFSDYPPLAQRIRAGLVGYADFKRIMYAYVFRREIEQVTYEQAATIFR</sequence>
<protein>
    <recommendedName>
        <fullName evidence="3">Cyclic nucleotide-binding domain-containing protein</fullName>
    </recommendedName>
</protein>
<evidence type="ECO:0008006" key="3">
    <source>
        <dbReference type="Google" id="ProtNLM"/>
    </source>
</evidence>
<evidence type="ECO:0000313" key="2">
    <source>
        <dbReference type="Proteomes" id="UP001596513"/>
    </source>
</evidence>
<evidence type="ECO:0000313" key="1">
    <source>
        <dbReference type="EMBL" id="MFC7669180.1"/>
    </source>
</evidence>
<name>A0ABW2U6S1_9BACT</name>
<dbReference type="RefSeq" id="WP_380204695.1">
    <property type="nucleotide sequence ID" value="NZ_JBHTEK010000001.1"/>
</dbReference>
<dbReference type="Proteomes" id="UP001596513">
    <property type="component" value="Unassembled WGS sequence"/>
</dbReference>
<organism evidence="1 2">
    <name type="scientific">Hymenobacter humi</name>
    <dbReference type="NCBI Taxonomy" id="1411620"/>
    <lineage>
        <taxon>Bacteria</taxon>
        <taxon>Pseudomonadati</taxon>
        <taxon>Bacteroidota</taxon>
        <taxon>Cytophagia</taxon>
        <taxon>Cytophagales</taxon>
        <taxon>Hymenobacteraceae</taxon>
        <taxon>Hymenobacter</taxon>
    </lineage>
</organism>
<keyword evidence="2" id="KW-1185">Reference proteome</keyword>